<gene>
    <name evidence="2" type="ORF">V6N12_011333</name>
</gene>
<proteinExistence type="predicted"/>
<keyword evidence="3" id="KW-1185">Reference proteome</keyword>
<sequence length="123" mass="14177">MIEMMISRRKTLRIISKVLPDEEKNGDEINEEEDIGVGFQYAKRIVDFNDTSTWVVSTDLFGMPKRPQQETTLKNSEQSDEEDNPVEKTTLEENVQDTPSPDVEVHMYTLAFNLHNIDEAIDT</sequence>
<dbReference type="Proteomes" id="UP001472677">
    <property type="component" value="Unassembled WGS sequence"/>
</dbReference>
<name>A0ABR2B3F1_9ROSI</name>
<reference evidence="2 3" key="1">
    <citation type="journal article" date="2024" name="G3 (Bethesda)">
        <title>Genome assembly of Hibiscus sabdariffa L. provides insights into metabolisms of medicinal natural products.</title>
        <authorList>
            <person name="Kim T."/>
        </authorList>
    </citation>
    <scope>NUCLEOTIDE SEQUENCE [LARGE SCALE GENOMIC DNA]</scope>
    <source>
        <strain evidence="2">TK-2024</strain>
        <tissue evidence="2">Old leaves</tissue>
    </source>
</reference>
<organism evidence="2 3">
    <name type="scientific">Hibiscus sabdariffa</name>
    <name type="common">roselle</name>
    <dbReference type="NCBI Taxonomy" id="183260"/>
    <lineage>
        <taxon>Eukaryota</taxon>
        <taxon>Viridiplantae</taxon>
        <taxon>Streptophyta</taxon>
        <taxon>Embryophyta</taxon>
        <taxon>Tracheophyta</taxon>
        <taxon>Spermatophyta</taxon>
        <taxon>Magnoliopsida</taxon>
        <taxon>eudicotyledons</taxon>
        <taxon>Gunneridae</taxon>
        <taxon>Pentapetalae</taxon>
        <taxon>rosids</taxon>
        <taxon>malvids</taxon>
        <taxon>Malvales</taxon>
        <taxon>Malvaceae</taxon>
        <taxon>Malvoideae</taxon>
        <taxon>Hibiscus</taxon>
    </lineage>
</organism>
<dbReference type="EMBL" id="JBBPBM010000197">
    <property type="protein sequence ID" value="KAK8501092.1"/>
    <property type="molecule type" value="Genomic_DNA"/>
</dbReference>
<accession>A0ABR2B3F1</accession>
<evidence type="ECO:0000313" key="3">
    <source>
        <dbReference type="Proteomes" id="UP001472677"/>
    </source>
</evidence>
<evidence type="ECO:0000313" key="2">
    <source>
        <dbReference type="EMBL" id="KAK8501092.1"/>
    </source>
</evidence>
<comment type="caution">
    <text evidence="2">The sequence shown here is derived from an EMBL/GenBank/DDBJ whole genome shotgun (WGS) entry which is preliminary data.</text>
</comment>
<protein>
    <submittedName>
        <fullName evidence="2">Uncharacterized protein</fullName>
    </submittedName>
</protein>
<evidence type="ECO:0000256" key="1">
    <source>
        <dbReference type="SAM" id="MobiDB-lite"/>
    </source>
</evidence>
<feature type="region of interest" description="Disordered" evidence="1">
    <location>
        <begin position="65"/>
        <end position="101"/>
    </location>
</feature>